<feature type="domain" description="DDE-1" evidence="1">
    <location>
        <begin position="91"/>
        <end position="168"/>
    </location>
</feature>
<dbReference type="GO" id="GO:0005634">
    <property type="term" value="C:nucleus"/>
    <property type="evidence" value="ECO:0007669"/>
    <property type="project" value="TreeGrafter"/>
</dbReference>
<dbReference type="AlphaFoldDB" id="A0AA38HWF3"/>
<evidence type="ECO:0000313" key="3">
    <source>
        <dbReference type="Proteomes" id="UP001168821"/>
    </source>
</evidence>
<dbReference type="InterPro" id="IPR050863">
    <property type="entry name" value="CenT-Element_Derived"/>
</dbReference>
<dbReference type="GO" id="GO:0003677">
    <property type="term" value="F:DNA binding"/>
    <property type="evidence" value="ECO:0007669"/>
    <property type="project" value="TreeGrafter"/>
</dbReference>
<dbReference type="EMBL" id="JALNTZ010000007">
    <property type="protein sequence ID" value="KAJ3645325.1"/>
    <property type="molecule type" value="Genomic_DNA"/>
</dbReference>
<protein>
    <recommendedName>
        <fullName evidence="1">DDE-1 domain-containing protein</fullName>
    </recommendedName>
</protein>
<organism evidence="2 3">
    <name type="scientific">Zophobas morio</name>
    <dbReference type="NCBI Taxonomy" id="2755281"/>
    <lineage>
        <taxon>Eukaryota</taxon>
        <taxon>Metazoa</taxon>
        <taxon>Ecdysozoa</taxon>
        <taxon>Arthropoda</taxon>
        <taxon>Hexapoda</taxon>
        <taxon>Insecta</taxon>
        <taxon>Pterygota</taxon>
        <taxon>Neoptera</taxon>
        <taxon>Endopterygota</taxon>
        <taxon>Coleoptera</taxon>
        <taxon>Polyphaga</taxon>
        <taxon>Cucujiformia</taxon>
        <taxon>Tenebrionidae</taxon>
        <taxon>Zophobas</taxon>
    </lineage>
</organism>
<proteinExistence type="predicted"/>
<evidence type="ECO:0000313" key="2">
    <source>
        <dbReference type="EMBL" id="KAJ3645325.1"/>
    </source>
</evidence>
<keyword evidence="3" id="KW-1185">Reference proteome</keyword>
<gene>
    <name evidence="2" type="ORF">Zmor_022991</name>
</gene>
<evidence type="ECO:0000259" key="1">
    <source>
        <dbReference type="Pfam" id="PF03184"/>
    </source>
</evidence>
<dbReference type="PANTHER" id="PTHR19303:SF74">
    <property type="entry name" value="POGO TRANSPOSABLE ELEMENT WITH KRAB DOMAIN"/>
    <property type="match status" value="1"/>
</dbReference>
<reference evidence="2" key="1">
    <citation type="journal article" date="2023" name="G3 (Bethesda)">
        <title>Whole genome assemblies of Zophobas morio and Tenebrio molitor.</title>
        <authorList>
            <person name="Kaur S."/>
            <person name="Stinson S.A."/>
            <person name="diCenzo G.C."/>
        </authorList>
    </citation>
    <scope>NUCLEOTIDE SEQUENCE</scope>
    <source>
        <strain evidence="2">QUZm001</strain>
    </source>
</reference>
<dbReference type="PANTHER" id="PTHR19303">
    <property type="entry name" value="TRANSPOSON"/>
    <property type="match status" value="1"/>
</dbReference>
<dbReference type="Pfam" id="PF03184">
    <property type="entry name" value="DDE_1"/>
    <property type="match status" value="1"/>
</dbReference>
<sequence length="173" mass="19341">MRAFLKRHPNVSLRTPEATSGARAMGFNRVAVTKFFSLLLETIDKHKLTGDRIYNVDETGVTVNPKGHTKILARTGKRQVGTLTSSERGETVTAEICISAAGEYMPPMLIFPRKRKQQSFELGLPIGSLVDTSDSGWITTELFMKWFKTFIPFSRATKERPVLLILDGPTLKI</sequence>
<dbReference type="Proteomes" id="UP001168821">
    <property type="component" value="Unassembled WGS sequence"/>
</dbReference>
<dbReference type="InterPro" id="IPR004875">
    <property type="entry name" value="DDE_SF_endonuclease_dom"/>
</dbReference>
<comment type="caution">
    <text evidence="2">The sequence shown here is derived from an EMBL/GenBank/DDBJ whole genome shotgun (WGS) entry which is preliminary data.</text>
</comment>
<name>A0AA38HWF3_9CUCU</name>
<accession>A0AA38HWF3</accession>